<dbReference type="PRINTS" id="PR00337">
    <property type="entry name" value="LEUILEVALBP"/>
</dbReference>
<dbReference type="Pfam" id="PF13458">
    <property type="entry name" value="Peripla_BP_6"/>
    <property type="match status" value="1"/>
</dbReference>
<evidence type="ECO:0000256" key="5">
    <source>
        <dbReference type="SAM" id="SignalP"/>
    </source>
</evidence>
<accession>A0ABQ1QEN8</accession>
<dbReference type="InterPro" id="IPR028081">
    <property type="entry name" value="Leu-bd"/>
</dbReference>
<feature type="chain" id="PRO_5045747074" evidence="5">
    <location>
        <begin position="23"/>
        <end position="375"/>
    </location>
</feature>
<evidence type="ECO:0000256" key="1">
    <source>
        <dbReference type="ARBA" id="ARBA00010062"/>
    </source>
</evidence>
<keyword evidence="8" id="KW-1185">Reference proteome</keyword>
<name>A0ABQ1QEN8_9RHOB</name>
<evidence type="ECO:0000256" key="3">
    <source>
        <dbReference type="ARBA" id="ARBA00022729"/>
    </source>
</evidence>
<evidence type="ECO:0000256" key="2">
    <source>
        <dbReference type="ARBA" id="ARBA00022448"/>
    </source>
</evidence>
<organism evidence="7 8">
    <name type="scientific">Sinisalibacter lacisalsi</name>
    <dbReference type="NCBI Taxonomy" id="1526570"/>
    <lineage>
        <taxon>Bacteria</taxon>
        <taxon>Pseudomonadati</taxon>
        <taxon>Pseudomonadota</taxon>
        <taxon>Alphaproteobacteria</taxon>
        <taxon>Rhodobacterales</taxon>
        <taxon>Roseobacteraceae</taxon>
        <taxon>Sinisalibacter</taxon>
    </lineage>
</organism>
<evidence type="ECO:0000256" key="4">
    <source>
        <dbReference type="ARBA" id="ARBA00022970"/>
    </source>
</evidence>
<dbReference type="Proteomes" id="UP000617355">
    <property type="component" value="Unassembled WGS sequence"/>
</dbReference>
<keyword evidence="3 5" id="KW-0732">Signal</keyword>
<proteinExistence type="inferred from homology"/>
<feature type="domain" description="Leucine-binding protein" evidence="6">
    <location>
        <begin position="23"/>
        <end position="364"/>
    </location>
</feature>
<dbReference type="RefSeq" id="WP_188526214.1">
    <property type="nucleotide sequence ID" value="NZ_BMGI01000001.1"/>
</dbReference>
<dbReference type="InterPro" id="IPR000709">
    <property type="entry name" value="Leu_Ile_Val-bd"/>
</dbReference>
<comment type="similarity">
    <text evidence="1">Belongs to the leucine-binding protein family.</text>
</comment>
<dbReference type="PANTHER" id="PTHR30483">
    <property type="entry name" value="LEUCINE-SPECIFIC-BINDING PROTEIN"/>
    <property type="match status" value="1"/>
</dbReference>
<feature type="signal peptide" evidence="5">
    <location>
        <begin position="1"/>
        <end position="22"/>
    </location>
</feature>
<dbReference type="PANTHER" id="PTHR30483:SF6">
    <property type="entry name" value="PERIPLASMIC BINDING PROTEIN OF ABC TRANSPORTER FOR NATURAL AMINO ACIDS"/>
    <property type="match status" value="1"/>
</dbReference>
<evidence type="ECO:0000313" key="8">
    <source>
        <dbReference type="Proteomes" id="UP000617355"/>
    </source>
</evidence>
<keyword evidence="2" id="KW-0813">Transport</keyword>
<dbReference type="SUPFAM" id="SSF53822">
    <property type="entry name" value="Periplasmic binding protein-like I"/>
    <property type="match status" value="1"/>
</dbReference>
<gene>
    <name evidence="7" type="ORF">GCM10011358_07050</name>
</gene>
<dbReference type="EMBL" id="BMGI01000001">
    <property type="protein sequence ID" value="GGD25203.1"/>
    <property type="molecule type" value="Genomic_DNA"/>
</dbReference>
<reference evidence="8" key="1">
    <citation type="journal article" date="2019" name="Int. J. Syst. Evol. Microbiol.">
        <title>The Global Catalogue of Microorganisms (GCM) 10K type strain sequencing project: providing services to taxonomists for standard genome sequencing and annotation.</title>
        <authorList>
            <consortium name="The Broad Institute Genomics Platform"/>
            <consortium name="The Broad Institute Genome Sequencing Center for Infectious Disease"/>
            <person name="Wu L."/>
            <person name="Ma J."/>
        </authorList>
    </citation>
    <scope>NUCLEOTIDE SEQUENCE [LARGE SCALE GENOMIC DNA]</scope>
    <source>
        <strain evidence="8">CGMCC 1.12922</strain>
    </source>
</reference>
<protein>
    <submittedName>
        <fullName evidence="7">ABC transporter substrate-binding protein</fullName>
    </submittedName>
</protein>
<keyword evidence="4" id="KW-0029">Amino-acid transport</keyword>
<dbReference type="InterPro" id="IPR051010">
    <property type="entry name" value="BCAA_transport"/>
</dbReference>
<dbReference type="Gene3D" id="3.40.50.2300">
    <property type="match status" value="2"/>
</dbReference>
<dbReference type="InterPro" id="IPR028082">
    <property type="entry name" value="Peripla_BP_I"/>
</dbReference>
<evidence type="ECO:0000313" key="7">
    <source>
        <dbReference type="EMBL" id="GGD25203.1"/>
    </source>
</evidence>
<comment type="caution">
    <text evidence="7">The sequence shown here is derived from an EMBL/GenBank/DDBJ whole genome shotgun (WGS) entry which is preliminary data.</text>
</comment>
<sequence length="375" mass="39656">MIRKLAITTVAAFALGAGAAVAQVKIADVAELSGAGAAAGAVWHDGVKLAVEEVNAAGGILGEQIELAEYDSQTDPQISRAMVQKAIDEGTYVLLGTVYSSSTVVNMLVAQQNGMPQITGSESPTITAKGNPYIFRTAFGAQKGLPKLASYLKDGLGAEKIAVVWANTEFGRGGYDAFMGLVDDFGFEIVADVPTEQAQVDFASDVAKVKSSGADAVFVYLTEEESARFLIEANKQSLDLPMGGDTVLISQKVIDLAGDAANGAFGHVGLTAEAPVPAIKEMAAKFQEEFGYGADHNAIKGYIGVYMIKYVTEQIGEFDREKFAETLRGLCLDAETHPGILMDTCWDETGEMSRESFLVEVVDGAQQITQTLPAN</sequence>
<evidence type="ECO:0000259" key="6">
    <source>
        <dbReference type="Pfam" id="PF13458"/>
    </source>
</evidence>